<dbReference type="EMBL" id="GBXM01072506">
    <property type="protein sequence ID" value="JAH36071.1"/>
    <property type="molecule type" value="Transcribed_RNA"/>
</dbReference>
<sequence>MRIVATQLIKCILSLSTVRIYIAARSAKWLSRCIWNTEAVILQINSESKPSLLAMTSLCPS</sequence>
<reference evidence="1" key="1">
    <citation type="submission" date="2014-11" db="EMBL/GenBank/DDBJ databases">
        <authorList>
            <person name="Amaro Gonzalez C."/>
        </authorList>
    </citation>
    <scope>NUCLEOTIDE SEQUENCE</scope>
</reference>
<organism evidence="1">
    <name type="scientific">Anguilla anguilla</name>
    <name type="common">European freshwater eel</name>
    <name type="synonym">Muraena anguilla</name>
    <dbReference type="NCBI Taxonomy" id="7936"/>
    <lineage>
        <taxon>Eukaryota</taxon>
        <taxon>Metazoa</taxon>
        <taxon>Chordata</taxon>
        <taxon>Craniata</taxon>
        <taxon>Vertebrata</taxon>
        <taxon>Euteleostomi</taxon>
        <taxon>Actinopterygii</taxon>
        <taxon>Neopterygii</taxon>
        <taxon>Teleostei</taxon>
        <taxon>Anguilliformes</taxon>
        <taxon>Anguillidae</taxon>
        <taxon>Anguilla</taxon>
    </lineage>
</organism>
<protein>
    <submittedName>
        <fullName evidence="1">Uncharacterized protein</fullName>
    </submittedName>
</protein>
<name>A0A0E9S464_ANGAN</name>
<reference evidence="1" key="2">
    <citation type="journal article" date="2015" name="Fish Shellfish Immunol.">
        <title>Early steps in the European eel (Anguilla anguilla)-Vibrio vulnificus interaction in the gills: Role of the RtxA13 toxin.</title>
        <authorList>
            <person name="Callol A."/>
            <person name="Pajuelo D."/>
            <person name="Ebbesson L."/>
            <person name="Teles M."/>
            <person name="MacKenzie S."/>
            <person name="Amaro C."/>
        </authorList>
    </citation>
    <scope>NUCLEOTIDE SEQUENCE</scope>
</reference>
<proteinExistence type="predicted"/>
<accession>A0A0E9S464</accession>
<evidence type="ECO:0000313" key="1">
    <source>
        <dbReference type="EMBL" id="JAH36071.1"/>
    </source>
</evidence>
<dbReference type="AlphaFoldDB" id="A0A0E9S464"/>